<sequence length="331" mass="36427">MNIDTALGPPSESASRKQNKKQKLPRLLYMVLKTIIIILGLSTWWGCAGVTVTATILTPPYHHSSAPLAAVAMSQTPSSASSSSDFQAIFHASMKEYEKKTKKELLTHPLMAQLQICNSPTDILAVLRTQVQQFEQSTSTDNKLTKWLNPTVNVLYAFSTALGEGVGLVFSPAKVIFAGAGVLLLVAISLDHSCSSCPNTGPTQAAKDVVASQDALVDIFERIENFFRRLETYTEVPTTDAMRDIIVKIMVEVLGIFGIVTKEMKQGRAKKYLKKLVGRRDIEDALGRLDRLTQQEAQMAIVEVLKVAHNAVEGTFSTLVTHKRHRKPTYV</sequence>
<keyword evidence="1" id="KW-1133">Transmembrane helix</keyword>
<gene>
    <name evidence="3" type="ORF">EDB92DRAFT_1287444</name>
</gene>
<protein>
    <recommendedName>
        <fullName evidence="2">Fungal STAND N-terminal Goodbye domain-containing protein</fullName>
    </recommendedName>
</protein>
<evidence type="ECO:0000313" key="3">
    <source>
        <dbReference type="EMBL" id="KAH8986122.1"/>
    </source>
</evidence>
<feature type="transmembrane region" description="Helical" evidence="1">
    <location>
        <begin position="27"/>
        <end position="46"/>
    </location>
</feature>
<keyword evidence="4" id="KW-1185">Reference proteome</keyword>
<proteinExistence type="predicted"/>
<dbReference type="Pfam" id="PF17109">
    <property type="entry name" value="Goodbye"/>
    <property type="match status" value="1"/>
</dbReference>
<evidence type="ECO:0000259" key="2">
    <source>
        <dbReference type="Pfam" id="PF17109"/>
    </source>
</evidence>
<keyword evidence="1" id="KW-0812">Transmembrane</keyword>
<dbReference type="InterPro" id="IPR031350">
    <property type="entry name" value="Goodbye_dom"/>
</dbReference>
<dbReference type="AlphaFoldDB" id="A0AAD4LAV0"/>
<evidence type="ECO:0000256" key="1">
    <source>
        <dbReference type="SAM" id="Phobius"/>
    </source>
</evidence>
<organism evidence="3 4">
    <name type="scientific">Lactarius akahatsu</name>
    <dbReference type="NCBI Taxonomy" id="416441"/>
    <lineage>
        <taxon>Eukaryota</taxon>
        <taxon>Fungi</taxon>
        <taxon>Dikarya</taxon>
        <taxon>Basidiomycota</taxon>
        <taxon>Agaricomycotina</taxon>
        <taxon>Agaricomycetes</taxon>
        <taxon>Russulales</taxon>
        <taxon>Russulaceae</taxon>
        <taxon>Lactarius</taxon>
    </lineage>
</organism>
<keyword evidence="1" id="KW-0472">Membrane</keyword>
<reference evidence="3" key="1">
    <citation type="submission" date="2022-01" db="EMBL/GenBank/DDBJ databases">
        <title>Comparative genomics reveals a dynamic genome evolution in the ectomycorrhizal milk-cap (Lactarius) mushrooms.</title>
        <authorList>
            <consortium name="DOE Joint Genome Institute"/>
            <person name="Lebreton A."/>
            <person name="Tang N."/>
            <person name="Kuo A."/>
            <person name="LaButti K."/>
            <person name="Drula E."/>
            <person name="Barry K."/>
            <person name="Clum A."/>
            <person name="Lipzen A."/>
            <person name="Mousain D."/>
            <person name="Ng V."/>
            <person name="Wang R."/>
            <person name="Wang X."/>
            <person name="Dai Y."/>
            <person name="Henrissat B."/>
            <person name="Grigoriev I.V."/>
            <person name="Guerin-Laguette A."/>
            <person name="Yu F."/>
            <person name="Martin F.M."/>
        </authorList>
    </citation>
    <scope>NUCLEOTIDE SEQUENCE</scope>
    <source>
        <strain evidence="3">QP</strain>
    </source>
</reference>
<feature type="domain" description="Fungal STAND N-terminal Goodbye" evidence="2">
    <location>
        <begin position="91"/>
        <end position="190"/>
    </location>
</feature>
<dbReference type="Proteomes" id="UP001201163">
    <property type="component" value="Unassembled WGS sequence"/>
</dbReference>
<accession>A0AAD4LAV0</accession>
<evidence type="ECO:0000313" key="4">
    <source>
        <dbReference type="Proteomes" id="UP001201163"/>
    </source>
</evidence>
<comment type="caution">
    <text evidence="3">The sequence shown here is derived from an EMBL/GenBank/DDBJ whole genome shotgun (WGS) entry which is preliminary data.</text>
</comment>
<name>A0AAD4LAV0_9AGAM</name>
<dbReference type="EMBL" id="JAKELL010000057">
    <property type="protein sequence ID" value="KAH8986122.1"/>
    <property type="molecule type" value="Genomic_DNA"/>
</dbReference>